<comment type="caution">
    <text evidence="1">The sequence shown here is derived from an EMBL/GenBank/DDBJ whole genome shotgun (WGS) entry which is preliminary data.</text>
</comment>
<dbReference type="AlphaFoldDB" id="A0A1Q9LS23"/>
<dbReference type="Proteomes" id="UP000186040">
    <property type="component" value="Unassembled WGS sequence"/>
</dbReference>
<proteinExistence type="predicted"/>
<keyword evidence="2" id="KW-1185">Reference proteome</keyword>
<evidence type="ECO:0000313" key="2">
    <source>
        <dbReference type="Proteomes" id="UP000186040"/>
    </source>
</evidence>
<sequence length="129" mass="14094">MHRSSGPLPLEVDRKFVLSGYVYSHSQLLLRSGRTGYDKGEYLAHDSVYDVLFKDVGAVVVSDSYRPLRISVASGEERRAVESVLGRGLDERTLFRLRGAESSGYVLAGAVYWLDDPAGSVEGPSALIT</sequence>
<dbReference type="EMBL" id="MKQR01000006">
    <property type="protein sequence ID" value="OLR94801.1"/>
    <property type="molecule type" value="Genomic_DNA"/>
</dbReference>
<accession>A0A1Q9LS23</accession>
<dbReference type="RefSeq" id="WP_075973368.1">
    <property type="nucleotide sequence ID" value="NZ_MKQR01000006.1"/>
</dbReference>
<gene>
    <name evidence="1" type="ORF">BJP25_09205</name>
</gene>
<protein>
    <submittedName>
        <fullName evidence="1">Uncharacterized protein</fullName>
    </submittedName>
</protein>
<organism evidence="1 2">
    <name type="scientific">Actinokineospora bangkokensis</name>
    <dbReference type="NCBI Taxonomy" id="1193682"/>
    <lineage>
        <taxon>Bacteria</taxon>
        <taxon>Bacillati</taxon>
        <taxon>Actinomycetota</taxon>
        <taxon>Actinomycetes</taxon>
        <taxon>Pseudonocardiales</taxon>
        <taxon>Pseudonocardiaceae</taxon>
        <taxon>Actinokineospora</taxon>
    </lineage>
</organism>
<reference evidence="1 2" key="1">
    <citation type="submission" date="2016-10" db="EMBL/GenBank/DDBJ databases">
        <title>The Draft Genome Sequence of Actinokineospora bangkokensis 44EHWT reveals the biosynthetic pathway of antifungal compounds Thailandins with unusual extender unit butylmalonyl-CoA.</title>
        <authorList>
            <person name="Greule A."/>
            <person name="Intra B."/>
            <person name="Flemming S."/>
            <person name="Rommel M.G."/>
            <person name="Panbangred W."/>
            <person name="Bechthold A."/>
        </authorList>
    </citation>
    <scope>NUCLEOTIDE SEQUENCE [LARGE SCALE GENOMIC DNA]</scope>
    <source>
        <strain evidence="1 2">44EHW</strain>
    </source>
</reference>
<dbReference type="OrthoDB" id="3378198at2"/>
<evidence type="ECO:0000313" key="1">
    <source>
        <dbReference type="EMBL" id="OLR94801.1"/>
    </source>
</evidence>
<name>A0A1Q9LS23_9PSEU</name>